<reference evidence="1" key="2">
    <citation type="submission" date="2023-01" db="EMBL/GenBank/DDBJ databases">
        <authorList>
            <person name="Sun Q."/>
            <person name="Evtushenko L."/>
        </authorList>
    </citation>
    <scope>NUCLEOTIDE SEQUENCE</scope>
    <source>
        <strain evidence="1">VKM B-2748</strain>
    </source>
</reference>
<evidence type="ECO:0000313" key="1">
    <source>
        <dbReference type="EMBL" id="GLK81749.1"/>
    </source>
</evidence>
<name>A0A9W6JSY9_9HYPH</name>
<dbReference type="Proteomes" id="UP001143309">
    <property type="component" value="Unassembled WGS sequence"/>
</dbReference>
<organism evidence="1 2">
    <name type="scientific">Methylopila turkensis</name>
    <dbReference type="NCBI Taxonomy" id="1437816"/>
    <lineage>
        <taxon>Bacteria</taxon>
        <taxon>Pseudomonadati</taxon>
        <taxon>Pseudomonadota</taxon>
        <taxon>Alphaproteobacteria</taxon>
        <taxon>Hyphomicrobiales</taxon>
        <taxon>Methylopilaceae</taxon>
        <taxon>Methylopila</taxon>
    </lineage>
</organism>
<proteinExistence type="predicted"/>
<evidence type="ECO:0000313" key="2">
    <source>
        <dbReference type="Proteomes" id="UP001143309"/>
    </source>
</evidence>
<gene>
    <name evidence="1" type="ORF">GCM10008174_34900</name>
</gene>
<dbReference type="AlphaFoldDB" id="A0A9W6JSY9"/>
<keyword evidence="2" id="KW-1185">Reference proteome</keyword>
<comment type="caution">
    <text evidence="1">The sequence shown here is derived from an EMBL/GenBank/DDBJ whole genome shotgun (WGS) entry which is preliminary data.</text>
</comment>
<dbReference type="EMBL" id="BSFL01000005">
    <property type="protein sequence ID" value="GLK81749.1"/>
    <property type="molecule type" value="Genomic_DNA"/>
</dbReference>
<protein>
    <submittedName>
        <fullName evidence="1">Uncharacterized protein</fullName>
    </submittedName>
</protein>
<sequence>MDPHAWLLDRYRCGPSISCQALLIPLAGRLDVELDGASPFETSTRLILRALSVHNRPSTVITDNSSDANALRVWLSARGIAHATVPKALQRMEKLTPAIFEIAETLAVRWPNFRSIIPH</sequence>
<accession>A0A9W6JSY9</accession>
<reference evidence="1" key="1">
    <citation type="journal article" date="2014" name="Int. J. Syst. Evol. Microbiol.">
        <title>Complete genome sequence of Corynebacterium casei LMG S-19264T (=DSM 44701T), isolated from a smear-ripened cheese.</title>
        <authorList>
            <consortium name="US DOE Joint Genome Institute (JGI-PGF)"/>
            <person name="Walter F."/>
            <person name="Albersmeier A."/>
            <person name="Kalinowski J."/>
            <person name="Ruckert C."/>
        </authorList>
    </citation>
    <scope>NUCLEOTIDE SEQUENCE</scope>
    <source>
        <strain evidence="1">VKM B-2748</strain>
    </source>
</reference>